<dbReference type="EMBL" id="AVOT02002205">
    <property type="protein sequence ID" value="MBW0469501.1"/>
    <property type="molecule type" value="Genomic_DNA"/>
</dbReference>
<keyword evidence="3" id="KW-1185">Reference proteome</keyword>
<dbReference type="AlphaFoldDB" id="A0A9Q3BNX3"/>
<accession>A0A9Q3BNX3</accession>
<name>A0A9Q3BNX3_9BASI</name>
<dbReference type="Proteomes" id="UP000765509">
    <property type="component" value="Unassembled WGS sequence"/>
</dbReference>
<reference evidence="2" key="1">
    <citation type="submission" date="2021-03" db="EMBL/GenBank/DDBJ databases">
        <title>Draft genome sequence of rust myrtle Austropuccinia psidii MF-1, a brazilian biotype.</title>
        <authorList>
            <person name="Quecine M.C."/>
            <person name="Pachon D.M.R."/>
            <person name="Bonatelli M.L."/>
            <person name="Correr F.H."/>
            <person name="Franceschini L.M."/>
            <person name="Leite T.F."/>
            <person name="Margarido G.R.A."/>
            <person name="Almeida C.A."/>
            <person name="Ferrarezi J.A."/>
            <person name="Labate C.A."/>
        </authorList>
    </citation>
    <scope>NUCLEOTIDE SEQUENCE</scope>
    <source>
        <strain evidence="2">MF-1</strain>
    </source>
</reference>
<protein>
    <submittedName>
        <fullName evidence="2">Uncharacterized protein</fullName>
    </submittedName>
</protein>
<evidence type="ECO:0000313" key="2">
    <source>
        <dbReference type="EMBL" id="MBW0469501.1"/>
    </source>
</evidence>
<comment type="caution">
    <text evidence="2">The sequence shown here is derived from an EMBL/GenBank/DDBJ whole genome shotgun (WGS) entry which is preliminary data.</text>
</comment>
<feature type="region of interest" description="Disordered" evidence="1">
    <location>
        <begin position="105"/>
        <end position="201"/>
    </location>
</feature>
<evidence type="ECO:0000313" key="3">
    <source>
        <dbReference type="Proteomes" id="UP000765509"/>
    </source>
</evidence>
<proteinExistence type="predicted"/>
<sequence length="201" mass="22984">MLVGSLTPQTEPANHPSRLAAALEESTSQPCLYCTSRASSRPTTERRQPSVYFTFHALARRDQQVGAPERHEVFKRYPYGKTWRALHTSRNESRNNCCGDNWKKIEYNGDRQPHRPSTTNRRMPRYDGKNSKALVSSMRLDVSRQEKRKEETSRASKNVERPIKKAWPSSAGADDPTKRSSPRALQRLSPDLQVYAREPAS</sequence>
<gene>
    <name evidence="2" type="ORF">O181_009216</name>
</gene>
<organism evidence="2 3">
    <name type="scientific">Austropuccinia psidii MF-1</name>
    <dbReference type="NCBI Taxonomy" id="1389203"/>
    <lineage>
        <taxon>Eukaryota</taxon>
        <taxon>Fungi</taxon>
        <taxon>Dikarya</taxon>
        <taxon>Basidiomycota</taxon>
        <taxon>Pucciniomycotina</taxon>
        <taxon>Pucciniomycetes</taxon>
        <taxon>Pucciniales</taxon>
        <taxon>Sphaerophragmiaceae</taxon>
        <taxon>Austropuccinia</taxon>
    </lineage>
</organism>
<evidence type="ECO:0000256" key="1">
    <source>
        <dbReference type="SAM" id="MobiDB-lite"/>
    </source>
</evidence>
<feature type="compositionally biased region" description="Basic and acidic residues" evidence="1">
    <location>
        <begin position="141"/>
        <end position="163"/>
    </location>
</feature>